<proteinExistence type="inferred from homology"/>
<gene>
    <name evidence="8" type="ORF">P343_12145</name>
</gene>
<dbReference type="SUPFAM" id="SSF53613">
    <property type="entry name" value="Ribokinase-like"/>
    <property type="match status" value="1"/>
</dbReference>
<dbReference type="PIRSF" id="PIRSF000535">
    <property type="entry name" value="1PFK/6PFK/LacC"/>
    <property type="match status" value="1"/>
</dbReference>
<dbReference type="InterPro" id="IPR011611">
    <property type="entry name" value="PfkB_dom"/>
</dbReference>
<evidence type="ECO:0000256" key="2">
    <source>
        <dbReference type="ARBA" id="ARBA00022679"/>
    </source>
</evidence>
<comment type="caution">
    <text evidence="8">The sequence shown here is derived from an EMBL/GenBank/DDBJ whole genome shotgun (WGS) entry which is preliminary data.</text>
</comment>
<dbReference type="GO" id="GO:2001059">
    <property type="term" value="P:D-tagatose 6-phosphate catabolic process"/>
    <property type="evidence" value="ECO:0007669"/>
    <property type="project" value="UniProtKB-UniPathway"/>
</dbReference>
<dbReference type="AlphaFoldDB" id="V6J3P3"/>
<dbReference type="GO" id="GO:0044281">
    <property type="term" value="P:small molecule metabolic process"/>
    <property type="evidence" value="ECO:0007669"/>
    <property type="project" value="UniProtKB-ARBA"/>
</dbReference>
<dbReference type="GO" id="GO:0008662">
    <property type="term" value="F:1-phosphofructokinase activity"/>
    <property type="evidence" value="ECO:0007669"/>
    <property type="project" value="InterPro"/>
</dbReference>
<dbReference type="Pfam" id="PF00294">
    <property type="entry name" value="PfkB"/>
    <property type="match status" value="1"/>
</dbReference>
<dbReference type="GO" id="GO:0005524">
    <property type="term" value="F:ATP binding"/>
    <property type="evidence" value="ECO:0007669"/>
    <property type="project" value="UniProtKB-KW"/>
</dbReference>
<evidence type="ECO:0000256" key="1">
    <source>
        <dbReference type="ARBA" id="ARBA00005380"/>
    </source>
</evidence>
<dbReference type="STRING" id="1395513.P343_12145"/>
<evidence type="ECO:0000256" key="4">
    <source>
        <dbReference type="ARBA" id="ARBA00022777"/>
    </source>
</evidence>
<dbReference type="EC" id="2.7.1.144" evidence="6"/>
<comment type="catalytic activity">
    <reaction evidence="6">
        <text>D-tagatofuranose 6-phosphate + ATP = D-tagatofuranose 1,6-bisphosphate + ADP + H(+)</text>
        <dbReference type="Rhea" id="RHEA:12420"/>
        <dbReference type="ChEBI" id="CHEBI:15378"/>
        <dbReference type="ChEBI" id="CHEBI:30616"/>
        <dbReference type="ChEBI" id="CHEBI:58694"/>
        <dbReference type="ChEBI" id="CHEBI:58695"/>
        <dbReference type="ChEBI" id="CHEBI:456216"/>
        <dbReference type="EC" id="2.7.1.144"/>
    </reaction>
</comment>
<accession>V6J3P3</accession>
<reference evidence="8 9" key="1">
    <citation type="journal article" date="2013" name="Genome Announc.">
        <title>Genome Sequence of Sporolactobacillus laevolacticus DSM442, an Efficient Polymer-Grade D-Lactate Producer from Agricultural Waste Cottonseed as a Nitrogen Source.</title>
        <authorList>
            <person name="Wang H."/>
            <person name="Wang L."/>
            <person name="Ju J."/>
            <person name="Yu B."/>
            <person name="Ma Y."/>
        </authorList>
    </citation>
    <scope>NUCLEOTIDE SEQUENCE [LARGE SCALE GENOMIC DNA]</scope>
    <source>
        <strain evidence="8 9">DSM 442</strain>
    </source>
</reference>
<comment type="similarity">
    <text evidence="6">Belongs to the carbohydrate kinase PfkB family. LacC subfamily.</text>
</comment>
<keyword evidence="2 6" id="KW-0808">Transferase</keyword>
<protein>
    <recommendedName>
        <fullName evidence="6">Tagatose-6-phosphate kinase</fullName>
        <ecNumber evidence="6">2.7.1.144</ecNumber>
    </recommendedName>
</protein>
<evidence type="ECO:0000256" key="5">
    <source>
        <dbReference type="ARBA" id="ARBA00022840"/>
    </source>
</evidence>
<evidence type="ECO:0000259" key="7">
    <source>
        <dbReference type="Pfam" id="PF00294"/>
    </source>
</evidence>
<dbReference type="NCBIfam" id="TIGR03828">
    <property type="entry name" value="pfkB"/>
    <property type="match status" value="1"/>
</dbReference>
<dbReference type="PATRIC" id="fig|1395513.3.peg.2463"/>
<organism evidence="8 9">
    <name type="scientific">Sporolactobacillus laevolacticus DSM 442</name>
    <dbReference type="NCBI Taxonomy" id="1395513"/>
    <lineage>
        <taxon>Bacteria</taxon>
        <taxon>Bacillati</taxon>
        <taxon>Bacillota</taxon>
        <taxon>Bacilli</taxon>
        <taxon>Bacillales</taxon>
        <taxon>Sporolactobacillaceae</taxon>
        <taxon>Sporolactobacillus</taxon>
    </lineage>
</organism>
<dbReference type="GO" id="GO:0009024">
    <property type="term" value="F:tagatose-6-phosphate kinase activity"/>
    <property type="evidence" value="ECO:0007669"/>
    <property type="project" value="UniProtKB-EC"/>
</dbReference>
<evidence type="ECO:0000256" key="3">
    <source>
        <dbReference type="ARBA" id="ARBA00022741"/>
    </source>
</evidence>
<dbReference type="GO" id="GO:0016052">
    <property type="term" value="P:carbohydrate catabolic process"/>
    <property type="evidence" value="ECO:0007669"/>
    <property type="project" value="UniProtKB-ARBA"/>
</dbReference>
<dbReference type="NCBIfam" id="TIGR03168">
    <property type="entry name" value="1-PFK"/>
    <property type="match status" value="1"/>
</dbReference>
<sequence>MITTVTLNPALDKLLETDALEVGKSNRMRLLSVSAAGKGIDVAKVLCDLHKEVEATGFLGGDVADIFVRCFQEEGIGNSFVAIEGSTRTNIQLFEKNGTRTELLENGPTVTEAECTLLMDRFRSLAEKSDAVTICGSVPQGVSTDYFRELLRTARKSCNFVIADTSGEWLSIAVEEKPDLIKPNRDEMTDLMGKEEATDEEIIVFGQQLVGKGVPYVLVSLGGEGAMLICKDGVWRGKAPEIEVKSTLGCGDTMVASLSVSLFEKRPPEYVLRHSIALSAANAMTFETAHVILEDYKKLIPLCDVVKLDVPALS</sequence>
<comment type="pathway">
    <text evidence="6">Carbohydrate metabolism; D-tagatose 6-phosphate degradation; D-glyceraldehyde 3-phosphate and glycerone phosphate from D-tagatose 6-phosphate: step 1/2.</text>
</comment>
<dbReference type="GO" id="GO:0005988">
    <property type="term" value="P:lactose metabolic process"/>
    <property type="evidence" value="ECO:0007669"/>
    <property type="project" value="UniProtKB-KW"/>
</dbReference>
<keyword evidence="3 6" id="KW-0547">Nucleotide-binding</keyword>
<evidence type="ECO:0000313" key="9">
    <source>
        <dbReference type="Proteomes" id="UP000018296"/>
    </source>
</evidence>
<dbReference type="eggNOG" id="COG1105">
    <property type="taxonomic scope" value="Bacteria"/>
</dbReference>
<dbReference type="InterPro" id="IPR029056">
    <property type="entry name" value="Ribokinase-like"/>
</dbReference>
<dbReference type="UniPathway" id="UPA00704">
    <property type="reaction ID" value="UER00715"/>
</dbReference>
<comment type="similarity">
    <text evidence="1">Belongs to the carbohydrate kinase pfkB family.</text>
</comment>
<dbReference type="PANTHER" id="PTHR46566">
    <property type="entry name" value="1-PHOSPHOFRUCTOKINASE-RELATED"/>
    <property type="match status" value="1"/>
</dbReference>
<dbReference type="RefSeq" id="WP_023510672.1">
    <property type="nucleotide sequence ID" value="NZ_AWTC01000012.1"/>
</dbReference>
<dbReference type="EMBL" id="AWTC01000012">
    <property type="protein sequence ID" value="EST11329.1"/>
    <property type="molecule type" value="Genomic_DNA"/>
</dbReference>
<evidence type="ECO:0000256" key="6">
    <source>
        <dbReference type="PIRNR" id="PIRNR000535"/>
    </source>
</evidence>
<dbReference type="InterPro" id="IPR022463">
    <property type="entry name" value="1-PFruKinase"/>
</dbReference>
<feature type="domain" description="Carbohydrate kinase PfkB" evidence="7">
    <location>
        <begin position="24"/>
        <end position="284"/>
    </location>
</feature>
<dbReference type="InterPro" id="IPR017583">
    <property type="entry name" value="Tagatose/fructose_Pkinase"/>
</dbReference>
<dbReference type="OrthoDB" id="9801219at2"/>
<dbReference type="CDD" id="cd01164">
    <property type="entry name" value="FruK_PfkB_like"/>
    <property type="match status" value="1"/>
</dbReference>
<dbReference type="Gene3D" id="3.40.1190.20">
    <property type="match status" value="1"/>
</dbReference>
<dbReference type="GO" id="GO:0005829">
    <property type="term" value="C:cytosol"/>
    <property type="evidence" value="ECO:0007669"/>
    <property type="project" value="TreeGrafter"/>
</dbReference>
<keyword evidence="6" id="KW-0423">Lactose metabolism</keyword>
<dbReference type="FunFam" id="3.40.1190.20:FF:000001">
    <property type="entry name" value="Phosphofructokinase"/>
    <property type="match status" value="1"/>
</dbReference>
<name>V6J3P3_9BACL</name>
<dbReference type="PANTHER" id="PTHR46566:SF2">
    <property type="entry name" value="ATP-DEPENDENT 6-PHOSPHOFRUCTOKINASE ISOZYME 2"/>
    <property type="match status" value="1"/>
</dbReference>
<keyword evidence="5 6" id="KW-0067">ATP-binding</keyword>
<keyword evidence="4 8" id="KW-0418">Kinase</keyword>
<keyword evidence="9" id="KW-1185">Reference proteome</keyword>
<evidence type="ECO:0000313" key="8">
    <source>
        <dbReference type="EMBL" id="EST11329.1"/>
    </source>
</evidence>
<dbReference type="Proteomes" id="UP000018296">
    <property type="component" value="Unassembled WGS sequence"/>
</dbReference>